<dbReference type="RefSeq" id="XP_008713835.1">
    <property type="nucleotide sequence ID" value="XM_008715613.1"/>
</dbReference>
<name>W2S827_CYPE1</name>
<dbReference type="InParanoid" id="W2S827"/>
<keyword evidence="1" id="KW-0805">Transcription regulation</keyword>
<evidence type="ECO:0000313" key="4">
    <source>
        <dbReference type="EMBL" id="ETN44079.1"/>
    </source>
</evidence>
<dbReference type="OrthoDB" id="2571985at2759"/>
<organism evidence="4 5">
    <name type="scientific">Cyphellophora europaea (strain CBS 101466)</name>
    <name type="common">Phialophora europaea</name>
    <dbReference type="NCBI Taxonomy" id="1220924"/>
    <lineage>
        <taxon>Eukaryota</taxon>
        <taxon>Fungi</taxon>
        <taxon>Dikarya</taxon>
        <taxon>Ascomycota</taxon>
        <taxon>Pezizomycotina</taxon>
        <taxon>Eurotiomycetes</taxon>
        <taxon>Chaetothyriomycetidae</taxon>
        <taxon>Chaetothyriales</taxon>
        <taxon>Cyphellophoraceae</taxon>
        <taxon>Cyphellophora</taxon>
    </lineage>
</organism>
<keyword evidence="2" id="KW-0804">Transcription</keyword>
<keyword evidence="5" id="KW-1185">Reference proteome</keyword>
<dbReference type="AlphaFoldDB" id="W2S827"/>
<dbReference type="GO" id="GO:0000978">
    <property type="term" value="F:RNA polymerase II cis-regulatory region sequence-specific DNA binding"/>
    <property type="evidence" value="ECO:0007669"/>
    <property type="project" value="TreeGrafter"/>
</dbReference>
<reference evidence="4 5" key="1">
    <citation type="submission" date="2013-03" db="EMBL/GenBank/DDBJ databases">
        <title>The Genome Sequence of Phialophora europaea CBS 101466.</title>
        <authorList>
            <consortium name="The Broad Institute Genomics Platform"/>
            <person name="Cuomo C."/>
            <person name="de Hoog S."/>
            <person name="Gorbushina A."/>
            <person name="Walker B."/>
            <person name="Young S.K."/>
            <person name="Zeng Q."/>
            <person name="Gargeya S."/>
            <person name="Fitzgerald M."/>
            <person name="Haas B."/>
            <person name="Abouelleil A."/>
            <person name="Allen A.W."/>
            <person name="Alvarado L."/>
            <person name="Arachchi H.M."/>
            <person name="Berlin A.M."/>
            <person name="Chapman S.B."/>
            <person name="Gainer-Dewar J."/>
            <person name="Goldberg J."/>
            <person name="Griggs A."/>
            <person name="Gujja S."/>
            <person name="Hansen M."/>
            <person name="Howarth C."/>
            <person name="Imamovic A."/>
            <person name="Ireland A."/>
            <person name="Larimer J."/>
            <person name="McCowan C."/>
            <person name="Murphy C."/>
            <person name="Pearson M."/>
            <person name="Poon T.W."/>
            <person name="Priest M."/>
            <person name="Roberts A."/>
            <person name="Saif S."/>
            <person name="Shea T."/>
            <person name="Sisk P."/>
            <person name="Sykes S."/>
            <person name="Wortman J."/>
            <person name="Nusbaum C."/>
            <person name="Birren B."/>
        </authorList>
    </citation>
    <scope>NUCLEOTIDE SEQUENCE [LARGE SCALE GENOMIC DNA]</scope>
    <source>
        <strain evidence="4 5">CBS 101466</strain>
    </source>
</reference>
<dbReference type="PANTHER" id="PTHR47424">
    <property type="entry name" value="REGULATORY PROTEIN GAL4"/>
    <property type="match status" value="1"/>
</dbReference>
<dbReference type="GO" id="GO:0005634">
    <property type="term" value="C:nucleus"/>
    <property type="evidence" value="ECO:0007669"/>
    <property type="project" value="TreeGrafter"/>
</dbReference>
<dbReference type="Proteomes" id="UP000030752">
    <property type="component" value="Unassembled WGS sequence"/>
</dbReference>
<evidence type="ECO:0000256" key="2">
    <source>
        <dbReference type="ARBA" id="ARBA00023163"/>
    </source>
</evidence>
<dbReference type="GO" id="GO:0000435">
    <property type="term" value="P:positive regulation of transcription from RNA polymerase II promoter by galactose"/>
    <property type="evidence" value="ECO:0007669"/>
    <property type="project" value="TreeGrafter"/>
</dbReference>
<sequence length="257" mass="29254">MIRDVDSGDAALLEPPPCAIIKIMVDFSQITKQVCVGVYLTDVDLHATFGRASQIEQGLDRWIADLPANIRPRLQSNGIISLRDARAPRWVKRQRLVLTIRYHNLRTLMFGALLLRSTKEERIAFPESYQGVQKCLESDRQTIEIIYEALQHNDFFRTWFYNTTYTVYAASIILVYITREAPQGEIQSLQQLVGMSIDILELMNESVVTQAAAKMLKKAKDATEQGPDVSTEVIEDGRLLNHYWGRLDLIDGDFCST</sequence>
<dbReference type="eggNOG" id="ENOG502SJ6U">
    <property type="taxonomic scope" value="Eukaryota"/>
</dbReference>
<evidence type="ECO:0008006" key="6">
    <source>
        <dbReference type="Google" id="ProtNLM"/>
    </source>
</evidence>
<dbReference type="EMBL" id="KB822716">
    <property type="protein sequence ID" value="ETN44079.1"/>
    <property type="molecule type" value="Genomic_DNA"/>
</dbReference>
<dbReference type="VEuPathDB" id="FungiDB:HMPREF1541_10944"/>
<dbReference type="GO" id="GO:0000981">
    <property type="term" value="F:DNA-binding transcription factor activity, RNA polymerase II-specific"/>
    <property type="evidence" value="ECO:0007669"/>
    <property type="project" value="TreeGrafter"/>
</dbReference>
<dbReference type="InterPro" id="IPR051127">
    <property type="entry name" value="Fungal_SecMet_Regulators"/>
</dbReference>
<keyword evidence="3" id="KW-0539">Nucleus</keyword>
<dbReference type="CDD" id="cd12148">
    <property type="entry name" value="fungal_TF_MHR"/>
    <property type="match status" value="1"/>
</dbReference>
<evidence type="ECO:0000313" key="5">
    <source>
        <dbReference type="Proteomes" id="UP000030752"/>
    </source>
</evidence>
<protein>
    <recommendedName>
        <fullName evidence="6">Transcription factor domain-containing protein</fullName>
    </recommendedName>
</protein>
<dbReference type="GeneID" id="19978283"/>
<proteinExistence type="predicted"/>
<accession>W2S827</accession>
<evidence type="ECO:0000256" key="3">
    <source>
        <dbReference type="ARBA" id="ARBA00023242"/>
    </source>
</evidence>
<dbReference type="PANTHER" id="PTHR47424:SF15">
    <property type="entry name" value="ZN(II)2CYS6 TRANSCRIPTION FACTOR (EUROFUNG)"/>
    <property type="match status" value="1"/>
</dbReference>
<evidence type="ECO:0000256" key="1">
    <source>
        <dbReference type="ARBA" id="ARBA00023015"/>
    </source>
</evidence>
<gene>
    <name evidence="4" type="ORF">HMPREF1541_10944</name>
</gene>
<dbReference type="HOGENOM" id="CLU_1081904_0_0_1"/>